<dbReference type="SUPFAM" id="SSF46785">
    <property type="entry name" value="Winged helix' DNA-binding domain"/>
    <property type="match status" value="1"/>
</dbReference>
<keyword evidence="7" id="KW-1185">Reference proteome</keyword>
<reference evidence="6 8" key="3">
    <citation type="submission" date="2017-12" db="EMBL/GenBank/DDBJ databases">
        <title>Phylogenetic diversity of female urinary microbiome.</title>
        <authorList>
            <person name="Thomas-White K."/>
            <person name="Wolfe A.J."/>
        </authorList>
    </citation>
    <scope>NUCLEOTIDE SEQUENCE [LARGE SCALE GENOMIC DNA]</scope>
    <source>
        <strain evidence="6 8">UMB0139</strain>
    </source>
</reference>
<keyword evidence="3" id="KW-0804">Transcription</keyword>
<evidence type="ECO:0000313" key="7">
    <source>
        <dbReference type="Proteomes" id="UP000069912"/>
    </source>
</evidence>
<dbReference type="AlphaFoldDB" id="A0A0X8FCI2"/>
<evidence type="ECO:0000256" key="3">
    <source>
        <dbReference type="ARBA" id="ARBA00023163"/>
    </source>
</evidence>
<evidence type="ECO:0000259" key="4">
    <source>
        <dbReference type="PROSITE" id="PS51118"/>
    </source>
</evidence>
<evidence type="ECO:0000313" key="6">
    <source>
        <dbReference type="EMBL" id="PKZ23378.1"/>
    </source>
</evidence>
<dbReference type="EMBL" id="CP014160">
    <property type="protein sequence ID" value="AMB94624.1"/>
    <property type="molecule type" value="Genomic_DNA"/>
</dbReference>
<dbReference type="RefSeq" id="WP_067975730.1">
    <property type="nucleotide sequence ID" value="NZ_CAJHKM010000002.1"/>
</dbReference>
<dbReference type="EMBL" id="PKGY01000001">
    <property type="protein sequence ID" value="PKZ23378.1"/>
    <property type="molecule type" value="Genomic_DNA"/>
</dbReference>
<dbReference type="InterPro" id="IPR036390">
    <property type="entry name" value="WH_DNA-bd_sf"/>
</dbReference>
<evidence type="ECO:0000256" key="1">
    <source>
        <dbReference type="ARBA" id="ARBA00023015"/>
    </source>
</evidence>
<dbReference type="PROSITE" id="PS51118">
    <property type="entry name" value="HTH_HXLR"/>
    <property type="match status" value="1"/>
</dbReference>
<dbReference type="GeneID" id="92903927"/>
<accession>A0A0X8FCI2</accession>
<feature type="domain" description="HTH hxlR-type" evidence="4">
    <location>
        <begin position="11"/>
        <end position="111"/>
    </location>
</feature>
<dbReference type="GO" id="GO:0003677">
    <property type="term" value="F:DNA binding"/>
    <property type="evidence" value="ECO:0007669"/>
    <property type="project" value="UniProtKB-KW"/>
</dbReference>
<proteinExistence type="predicted"/>
<sequence>MTTEKHVPTLCPKFERGFQLIGKKWNGLIIQSLLNEPLRFGQLRDSINGISDRVLIERLRQLGRLGIVCRKTTEIDSHQVALYSLTEKGLELEPVLNNLHQWADEWMAKDDKI</sequence>
<evidence type="ECO:0000313" key="8">
    <source>
        <dbReference type="Proteomes" id="UP000234239"/>
    </source>
</evidence>
<dbReference type="KEGG" id="asan:AWM72_07590"/>
<gene>
    <name evidence="5" type="ORF">AWM72_07590</name>
    <name evidence="6" type="ORF">CYJ28_02160</name>
</gene>
<reference evidence="5 7" key="1">
    <citation type="journal article" date="2016" name="Genome Announc.">
        <title>Complete Genome Sequences of Aerococcus christensenii CCUG 28831T, Aerococcus sanguinicola CCUG 43001T, Aerococcus urinae CCUG 36881T, Aerococcus urinaeequi CCUG 28094T, Aerococcus urinaehominis CCUG 42038 BT, and Aerococcus viridans CCUG 4311T.</title>
        <authorList>
            <person name="Carkaci D."/>
            <person name="Dargis R."/>
            <person name="Nielsen X.C."/>
            <person name="Skovgaard O."/>
            <person name="Fuursted K."/>
            <person name="Christensen J.J."/>
        </authorList>
    </citation>
    <scope>NUCLEOTIDE SEQUENCE [LARGE SCALE GENOMIC DNA]</scope>
    <source>
        <strain evidence="5 7">CCUG43001</strain>
    </source>
</reference>
<dbReference type="Proteomes" id="UP000069912">
    <property type="component" value="Chromosome"/>
</dbReference>
<name>A0A0X8FCI2_9LACT</name>
<organism evidence="5 7">
    <name type="scientific">Aerococcus sanguinicola</name>
    <dbReference type="NCBI Taxonomy" id="119206"/>
    <lineage>
        <taxon>Bacteria</taxon>
        <taxon>Bacillati</taxon>
        <taxon>Bacillota</taxon>
        <taxon>Bacilli</taxon>
        <taxon>Lactobacillales</taxon>
        <taxon>Aerococcaceae</taxon>
        <taxon>Aerococcus</taxon>
    </lineage>
</organism>
<dbReference type="InterPro" id="IPR036388">
    <property type="entry name" value="WH-like_DNA-bd_sf"/>
</dbReference>
<dbReference type="InterPro" id="IPR002577">
    <property type="entry name" value="HTH_HxlR"/>
</dbReference>
<evidence type="ECO:0000256" key="2">
    <source>
        <dbReference type="ARBA" id="ARBA00023125"/>
    </source>
</evidence>
<dbReference type="Pfam" id="PF01638">
    <property type="entry name" value="HxlR"/>
    <property type="match status" value="1"/>
</dbReference>
<dbReference type="OrthoDB" id="9800966at2"/>
<dbReference type="PANTHER" id="PTHR33204">
    <property type="entry name" value="TRANSCRIPTIONAL REGULATOR, MARR FAMILY"/>
    <property type="match status" value="1"/>
</dbReference>
<dbReference type="Proteomes" id="UP000234239">
    <property type="component" value="Unassembled WGS sequence"/>
</dbReference>
<protein>
    <submittedName>
        <fullName evidence="5 6">Transcriptional regulator</fullName>
    </submittedName>
</protein>
<evidence type="ECO:0000313" key="5">
    <source>
        <dbReference type="EMBL" id="AMB94624.1"/>
    </source>
</evidence>
<keyword evidence="1" id="KW-0805">Transcription regulation</keyword>
<reference evidence="7" key="2">
    <citation type="submission" date="2016-01" db="EMBL/GenBank/DDBJ databases">
        <title>Six Aerococcus type strain genome sequencing and assembly using PacBio and Illumina Hiseq.</title>
        <authorList>
            <person name="Carkaci D."/>
            <person name="Dargis R."/>
            <person name="Nielsen X.C."/>
            <person name="Skovgaard O."/>
            <person name="Fuursted K."/>
            <person name="Christensen J.J."/>
        </authorList>
    </citation>
    <scope>NUCLEOTIDE SEQUENCE [LARGE SCALE GENOMIC DNA]</scope>
    <source>
        <strain evidence="7">CCUG43001</strain>
    </source>
</reference>
<dbReference type="Gene3D" id="1.10.10.10">
    <property type="entry name" value="Winged helix-like DNA-binding domain superfamily/Winged helix DNA-binding domain"/>
    <property type="match status" value="1"/>
</dbReference>
<dbReference type="PANTHER" id="PTHR33204:SF37">
    <property type="entry name" value="HTH-TYPE TRANSCRIPTIONAL REGULATOR YODB"/>
    <property type="match status" value="1"/>
</dbReference>
<keyword evidence="2" id="KW-0238">DNA-binding</keyword>